<dbReference type="Proteomes" id="UP000298170">
    <property type="component" value="Unassembled WGS sequence"/>
</dbReference>
<dbReference type="Gene3D" id="3.40.50.2000">
    <property type="entry name" value="Glycogen Phosphorylase B"/>
    <property type="match status" value="1"/>
</dbReference>
<dbReference type="OrthoDB" id="555447at2"/>
<comment type="caution">
    <text evidence="3">The sequence shown here is derived from an EMBL/GenBank/DDBJ whole genome shotgun (WGS) entry which is preliminary data.</text>
</comment>
<dbReference type="EMBL" id="SOHJ01000011">
    <property type="protein sequence ID" value="TFD59108.1"/>
    <property type="molecule type" value="Genomic_DNA"/>
</dbReference>
<gene>
    <name evidence="3" type="ORF">E3T39_12205</name>
</gene>
<keyword evidence="4" id="KW-1185">Reference proteome</keyword>
<organism evidence="3 4">
    <name type="scientific">Cryobacterium suzukii</name>
    <dbReference type="NCBI Taxonomy" id="1259198"/>
    <lineage>
        <taxon>Bacteria</taxon>
        <taxon>Bacillati</taxon>
        <taxon>Actinomycetota</taxon>
        <taxon>Actinomycetes</taxon>
        <taxon>Micrococcales</taxon>
        <taxon>Microbacteriaceae</taxon>
        <taxon>Cryobacterium</taxon>
    </lineage>
</organism>
<dbReference type="InterPro" id="IPR007235">
    <property type="entry name" value="Glyco_trans_28_C"/>
</dbReference>
<dbReference type="Pfam" id="PF04101">
    <property type="entry name" value="Glyco_tran_28_C"/>
    <property type="match status" value="1"/>
</dbReference>
<feature type="region of interest" description="Disordered" evidence="1">
    <location>
        <begin position="1"/>
        <end position="22"/>
    </location>
</feature>
<dbReference type="GO" id="GO:0016758">
    <property type="term" value="F:hexosyltransferase activity"/>
    <property type="evidence" value="ECO:0007669"/>
    <property type="project" value="InterPro"/>
</dbReference>
<reference evidence="3 4" key="1">
    <citation type="submission" date="2019-03" db="EMBL/GenBank/DDBJ databases">
        <title>Genomics of glacier-inhabiting Cryobacterium strains.</title>
        <authorList>
            <person name="Liu Q."/>
            <person name="Xin Y.-H."/>
        </authorList>
    </citation>
    <scope>NUCLEOTIDE SEQUENCE [LARGE SCALE GENOMIC DNA]</scope>
    <source>
        <strain evidence="3 4">Sr39</strain>
    </source>
</reference>
<protein>
    <submittedName>
        <fullName evidence="3">Glycosyltransferase</fullName>
    </submittedName>
</protein>
<dbReference type="AlphaFoldDB" id="A0A4R9AEQ7"/>
<sequence length="343" mass="36944">MFEVVLQGPNPKGASVSVHSSYPIDSSPAPQRKLLLVASTGGHLAQLVRLAPGLGASPNSLWVTFDSVQSRSLLTGQRRIHVPYVRPRDYLGMMRAAGIVRRVLKHETFDGAVSTGAGLAVAALPQAAISGVPSLYIESVSRVEGPSLSGRVLAASHLVSVRTQHPAWATNRWRTHPSVLSTYHSLIRPAPERPSLFVTLGTIEGYRFDSLVDAVLASGLADERTVWQLGFTTDRTDLPGQVHQMMPTAQFVATALNSDVVITHAGVGTFMGLLELGIFPVIVTRRKHRGEHVDDHQMQIAELAEYLGVARAVDSPDLTADVIRFAAGRAIDTGVRIPLPSDR</sequence>
<evidence type="ECO:0000313" key="3">
    <source>
        <dbReference type="EMBL" id="TFD59108.1"/>
    </source>
</evidence>
<proteinExistence type="predicted"/>
<dbReference type="SUPFAM" id="SSF53756">
    <property type="entry name" value="UDP-Glycosyltransferase/glycogen phosphorylase"/>
    <property type="match status" value="1"/>
</dbReference>
<evidence type="ECO:0000256" key="1">
    <source>
        <dbReference type="SAM" id="MobiDB-lite"/>
    </source>
</evidence>
<evidence type="ECO:0000313" key="4">
    <source>
        <dbReference type="Proteomes" id="UP000298170"/>
    </source>
</evidence>
<feature type="domain" description="Glycosyl transferase family 28 C-terminal" evidence="2">
    <location>
        <begin position="254"/>
        <end position="309"/>
    </location>
</feature>
<name>A0A4R9AEQ7_9MICO</name>
<keyword evidence="3" id="KW-0808">Transferase</keyword>
<accession>A0A4R9AEQ7</accession>
<evidence type="ECO:0000259" key="2">
    <source>
        <dbReference type="Pfam" id="PF04101"/>
    </source>
</evidence>